<keyword evidence="8" id="KW-0067">ATP-binding</keyword>
<reference evidence="12" key="1">
    <citation type="journal article" date="2010" name="Genome Biol.">
        <title>Genome sequence of the necrotrophic plant pathogen Pythium ultimum reveals original pathogenicity mechanisms and effector repertoire.</title>
        <authorList>
            <person name="Levesque C.A."/>
            <person name="Brouwer H."/>
            <person name="Cano L."/>
            <person name="Hamilton J.P."/>
            <person name="Holt C."/>
            <person name="Huitema E."/>
            <person name="Raffaele S."/>
            <person name="Robideau G.P."/>
            <person name="Thines M."/>
            <person name="Win J."/>
            <person name="Zerillo M.M."/>
            <person name="Beakes G.W."/>
            <person name="Boore J.L."/>
            <person name="Busam D."/>
            <person name="Dumas B."/>
            <person name="Ferriera S."/>
            <person name="Fuerstenberg S.I."/>
            <person name="Gachon C.M."/>
            <person name="Gaulin E."/>
            <person name="Govers F."/>
            <person name="Grenville-Briggs L."/>
            <person name="Horner N."/>
            <person name="Hostetler J."/>
            <person name="Jiang R.H."/>
            <person name="Johnson J."/>
            <person name="Krajaejun T."/>
            <person name="Lin H."/>
            <person name="Meijer H.J."/>
            <person name="Moore B."/>
            <person name="Morris P."/>
            <person name="Phuntmart V."/>
            <person name="Puiu D."/>
            <person name="Shetty J."/>
            <person name="Stajich J.E."/>
            <person name="Tripathy S."/>
            <person name="Wawra S."/>
            <person name="van West P."/>
            <person name="Whitty B.R."/>
            <person name="Coutinho P.M."/>
            <person name="Henrissat B."/>
            <person name="Martin F."/>
            <person name="Thomas P.D."/>
            <person name="Tyler B.M."/>
            <person name="De Vries R.P."/>
            <person name="Kamoun S."/>
            <person name="Yandell M."/>
            <person name="Tisserat N."/>
            <person name="Buell C.R."/>
        </authorList>
    </citation>
    <scope>NUCLEOTIDE SEQUENCE</scope>
    <source>
        <strain evidence="12">DAOM:BR144</strain>
    </source>
</reference>
<evidence type="ECO:0000256" key="3">
    <source>
        <dbReference type="ARBA" id="ARBA00019010"/>
    </source>
</evidence>
<dbReference type="SUPFAM" id="SSF52540">
    <property type="entry name" value="P-loop containing nucleoside triphosphate hydrolases"/>
    <property type="match status" value="1"/>
</dbReference>
<comment type="subcellular location">
    <subcellularLocation>
        <location evidence="1">Cytoplasm</location>
    </subcellularLocation>
</comment>
<dbReference type="InParanoid" id="K3WTU4"/>
<evidence type="ECO:0000256" key="8">
    <source>
        <dbReference type="ARBA" id="ARBA00022840"/>
    </source>
</evidence>
<evidence type="ECO:0000256" key="6">
    <source>
        <dbReference type="ARBA" id="ARBA00022723"/>
    </source>
</evidence>
<evidence type="ECO:0000256" key="9">
    <source>
        <dbReference type="ARBA" id="ARBA00022842"/>
    </source>
</evidence>
<evidence type="ECO:0000256" key="7">
    <source>
        <dbReference type="ARBA" id="ARBA00022741"/>
    </source>
</evidence>
<protein>
    <recommendedName>
        <fullName evidence="3">tRNA threonylcarbamoyladenosine biosynthesis protein TsaE</fullName>
    </recommendedName>
    <alternativeName>
        <fullName evidence="10">t(6)A37 threonylcarbamoyladenosine biosynthesis protein TsaE</fullName>
    </alternativeName>
</protein>
<proteinExistence type="inferred from homology"/>
<evidence type="ECO:0000313" key="11">
    <source>
        <dbReference type="EnsemblProtists" id="PYU1_T008390"/>
    </source>
</evidence>
<evidence type="ECO:0000256" key="5">
    <source>
        <dbReference type="ARBA" id="ARBA00022694"/>
    </source>
</evidence>
<keyword evidence="9" id="KW-0460">Magnesium</keyword>
<evidence type="ECO:0000256" key="10">
    <source>
        <dbReference type="ARBA" id="ARBA00032441"/>
    </source>
</evidence>
<dbReference type="NCBIfam" id="TIGR00150">
    <property type="entry name" value="T6A_YjeE"/>
    <property type="match status" value="1"/>
</dbReference>
<dbReference type="eggNOG" id="ENOG502S3MQ">
    <property type="taxonomic scope" value="Eukaryota"/>
</dbReference>
<dbReference type="STRING" id="431595.K3WTU4"/>
<comment type="similarity">
    <text evidence="2">Belongs to the TsaE family.</text>
</comment>
<dbReference type="GO" id="GO:0002949">
    <property type="term" value="P:tRNA threonylcarbamoyladenosine modification"/>
    <property type="evidence" value="ECO:0007669"/>
    <property type="project" value="InterPro"/>
</dbReference>
<dbReference type="PANTHER" id="PTHR33540:SF2">
    <property type="entry name" value="TRNA THREONYLCARBAMOYLADENOSINE BIOSYNTHESIS PROTEIN TSAE"/>
    <property type="match status" value="1"/>
</dbReference>
<keyword evidence="6" id="KW-0479">Metal-binding</keyword>
<dbReference type="Pfam" id="PF02367">
    <property type="entry name" value="TsaE"/>
    <property type="match status" value="1"/>
</dbReference>
<keyword evidence="5" id="KW-0819">tRNA processing</keyword>
<evidence type="ECO:0000256" key="2">
    <source>
        <dbReference type="ARBA" id="ARBA00007599"/>
    </source>
</evidence>
<evidence type="ECO:0000256" key="1">
    <source>
        <dbReference type="ARBA" id="ARBA00004496"/>
    </source>
</evidence>
<dbReference type="InterPro" id="IPR027417">
    <property type="entry name" value="P-loop_NTPase"/>
</dbReference>
<dbReference type="Proteomes" id="UP000019132">
    <property type="component" value="Unassembled WGS sequence"/>
</dbReference>
<dbReference type="HOGENOM" id="CLU_087829_0_0_1"/>
<evidence type="ECO:0000256" key="4">
    <source>
        <dbReference type="ARBA" id="ARBA00022490"/>
    </source>
</evidence>
<dbReference type="GO" id="GO:0046872">
    <property type="term" value="F:metal ion binding"/>
    <property type="evidence" value="ECO:0007669"/>
    <property type="project" value="UniProtKB-KW"/>
</dbReference>
<organism evidence="11 12">
    <name type="scientific">Globisporangium ultimum (strain ATCC 200006 / CBS 805.95 / DAOM BR144)</name>
    <name type="common">Pythium ultimum</name>
    <dbReference type="NCBI Taxonomy" id="431595"/>
    <lineage>
        <taxon>Eukaryota</taxon>
        <taxon>Sar</taxon>
        <taxon>Stramenopiles</taxon>
        <taxon>Oomycota</taxon>
        <taxon>Peronosporomycetes</taxon>
        <taxon>Pythiales</taxon>
        <taxon>Pythiaceae</taxon>
        <taxon>Globisporangium</taxon>
    </lineage>
</organism>
<dbReference type="GO" id="GO:0005524">
    <property type="term" value="F:ATP binding"/>
    <property type="evidence" value="ECO:0007669"/>
    <property type="project" value="UniProtKB-KW"/>
</dbReference>
<keyword evidence="4" id="KW-0963">Cytoplasm</keyword>
<dbReference type="EMBL" id="GL376613">
    <property type="status" value="NOT_ANNOTATED_CDS"/>
    <property type="molecule type" value="Genomic_DNA"/>
</dbReference>
<dbReference type="Gene3D" id="3.40.50.300">
    <property type="entry name" value="P-loop containing nucleotide triphosphate hydrolases"/>
    <property type="match status" value="1"/>
</dbReference>
<accession>K3WTU4</accession>
<sequence>MEQLGARVAGQCRRGDVIFLKGDLGCGKTCFARGFIRERTQNAAMQVTSPTYLLVNTYEQSESTCIYHVDLYRLESVGEQDMAALGLVDAFTNGLSLVEWSERLDEASVPSERLDVQITYDDDDDSVRYVSLHPFGPRWTSESAH</sequence>
<reference evidence="12" key="2">
    <citation type="submission" date="2010-04" db="EMBL/GenBank/DDBJ databases">
        <authorList>
            <person name="Buell R."/>
            <person name="Hamilton J."/>
            <person name="Hostetler J."/>
        </authorList>
    </citation>
    <scope>NUCLEOTIDE SEQUENCE [LARGE SCALE GENOMIC DNA]</scope>
    <source>
        <strain evidence="12">DAOM:BR144</strain>
    </source>
</reference>
<evidence type="ECO:0000313" key="12">
    <source>
        <dbReference type="Proteomes" id="UP000019132"/>
    </source>
</evidence>
<keyword evidence="7" id="KW-0547">Nucleotide-binding</keyword>
<dbReference type="VEuPathDB" id="FungiDB:PYU1_G008374"/>
<dbReference type="InterPro" id="IPR003442">
    <property type="entry name" value="T6A_TsaE"/>
</dbReference>
<dbReference type="GO" id="GO:0005737">
    <property type="term" value="C:cytoplasm"/>
    <property type="evidence" value="ECO:0007669"/>
    <property type="project" value="UniProtKB-SubCell"/>
</dbReference>
<reference evidence="11" key="3">
    <citation type="submission" date="2015-02" db="UniProtKB">
        <authorList>
            <consortium name="EnsemblProtists"/>
        </authorList>
    </citation>
    <scope>IDENTIFICATION</scope>
    <source>
        <strain evidence="11">DAOM BR144</strain>
    </source>
</reference>
<dbReference type="EnsemblProtists" id="PYU1_T008390">
    <property type="protein sequence ID" value="PYU1_T008390"/>
    <property type="gene ID" value="PYU1_G008374"/>
</dbReference>
<dbReference type="PANTHER" id="PTHR33540">
    <property type="entry name" value="TRNA THREONYLCARBAMOYLADENOSINE BIOSYNTHESIS PROTEIN TSAE"/>
    <property type="match status" value="1"/>
</dbReference>
<dbReference type="AlphaFoldDB" id="K3WTU4"/>
<dbReference type="OMA" id="PIGERWM"/>
<name>K3WTU4_GLOUD</name>
<keyword evidence="12" id="KW-1185">Reference proteome</keyword>